<dbReference type="GO" id="GO:0070740">
    <property type="term" value="F:tubulin-glutamic acid ligase activity"/>
    <property type="evidence" value="ECO:0007669"/>
    <property type="project" value="TreeGrafter"/>
</dbReference>
<keyword evidence="5" id="KW-1185">Reference proteome</keyword>
<dbReference type="Proteomes" id="UP000694843">
    <property type="component" value="Unplaced"/>
</dbReference>
<dbReference type="SUPFAM" id="SSF56059">
    <property type="entry name" value="Glutathione synthetase ATP-binding domain-like"/>
    <property type="match status" value="1"/>
</dbReference>
<feature type="compositionally biased region" description="Acidic residues" evidence="4">
    <location>
        <begin position="265"/>
        <end position="282"/>
    </location>
</feature>
<evidence type="ECO:0000256" key="1">
    <source>
        <dbReference type="ARBA" id="ARBA00022598"/>
    </source>
</evidence>
<dbReference type="PROSITE" id="PS51221">
    <property type="entry name" value="TTL"/>
    <property type="match status" value="1"/>
</dbReference>
<dbReference type="GO" id="GO:0015631">
    <property type="term" value="F:tubulin binding"/>
    <property type="evidence" value="ECO:0007669"/>
    <property type="project" value="TreeGrafter"/>
</dbReference>
<reference evidence="6" key="1">
    <citation type="submission" date="2025-08" db="UniProtKB">
        <authorList>
            <consortium name="RefSeq"/>
        </authorList>
    </citation>
    <scope>IDENTIFICATION</scope>
    <source>
        <tissue evidence="6">Whole organism</tissue>
    </source>
</reference>
<keyword evidence="3" id="KW-0067">ATP-binding</keyword>
<organism evidence="5 6">
    <name type="scientific">Hyalella azteca</name>
    <name type="common">Amphipod</name>
    <dbReference type="NCBI Taxonomy" id="294128"/>
    <lineage>
        <taxon>Eukaryota</taxon>
        <taxon>Metazoa</taxon>
        <taxon>Ecdysozoa</taxon>
        <taxon>Arthropoda</taxon>
        <taxon>Crustacea</taxon>
        <taxon>Multicrustacea</taxon>
        <taxon>Malacostraca</taxon>
        <taxon>Eumalacostraca</taxon>
        <taxon>Peracarida</taxon>
        <taxon>Amphipoda</taxon>
        <taxon>Senticaudata</taxon>
        <taxon>Talitrida</taxon>
        <taxon>Talitroidea</taxon>
        <taxon>Hyalellidae</taxon>
        <taxon>Hyalella</taxon>
    </lineage>
</organism>
<evidence type="ECO:0000313" key="6">
    <source>
        <dbReference type="RefSeq" id="XP_018022264.2"/>
    </source>
</evidence>
<keyword evidence="2" id="KW-0547">Nucleotide-binding</keyword>
<evidence type="ECO:0000313" key="5">
    <source>
        <dbReference type="Proteomes" id="UP000694843"/>
    </source>
</evidence>
<dbReference type="Pfam" id="PF03133">
    <property type="entry name" value="TTL"/>
    <property type="match status" value="1"/>
</dbReference>
<protein>
    <submittedName>
        <fullName evidence="6">Tubulin monoglutamylase TTLL4-like</fullName>
    </submittedName>
</protein>
<dbReference type="InterPro" id="IPR004344">
    <property type="entry name" value="TTL/TTLL_fam"/>
</dbReference>
<dbReference type="GO" id="GO:0000226">
    <property type="term" value="P:microtubule cytoskeleton organization"/>
    <property type="evidence" value="ECO:0007669"/>
    <property type="project" value="TreeGrafter"/>
</dbReference>
<dbReference type="GO" id="GO:0036064">
    <property type="term" value="C:ciliary basal body"/>
    <property type="evidence" value="ECO:0007669"/>
    <property type="project" value="TreeGrafter"/>
</dbReference>
<dbReference type="PANTHER" id="PTHR12241:SF162">
    <property type="entry name" value="TUBULIN MONOGLUTAMYLASE TTLL4"/>
    <property type="match status" value="1"/>
</dbReference>
<evidence type="ECO:0000256" key="3">
    <source>
        <dbReference type="ARBA" id="ARBA00022840"/>
    </source>
</evidence>
<dbReference type="GeneID" id="108678371"/>
<evidence type="ECO:0000256" key="4">
    <source>
        <dbReference type="SAM" id="MobiDB-lite"/>
    </source>
</evidence>
<dbReference type="OrthoDB" id="202825at2759"/>
<dbReference type="OMA" id="DAWENAY"/>
<feature type="region of interest" description="Disordered" evidence="4">
    <location>
        <begin position="244"/>
        <end position="301"/>
    </location>
</feature>
<keyword evidence="1" id="KW-0436">Ligase</keyword>
<feature type="compositionally biased region" description="Acidic residues" evidence="4">
    <location>
        <begin position="289"/>
        <end position="300"/>
    </location>
</feature>
<dbReference type="GO" id="GO:0005524">
    <property type="term" value="F:ATP binding"/>
    <property type="evidence" value="ECO:0007669"/>
    <property type="project" value="UniProtKB-KW"/>
</dbReference>
<dbReference type="Gene3D" id="3.30.470.20">
    <property type="entry name" value="ATP-grasp fold, B domain"/>
    <property type="match status" value="1"/>
</dbReference>
<evidence type="ECO:0000256" key="2">
    <source>
        <dbReference type="ARBA" id="ARBA00022741"/>
    </source>
</evidence>
<gene>
    <name evidence="6" type="primary">LOC108678371</name>
</gene>
<dbReference type="RefSeq" id="XP_018022264.2">
    <property type="nucleotide sequence ID" value="XM_018166775.2"/>
</dbReference>
<proteinExistence type="predicted"/>
<dbReference type="AlphaFoldDB" id="A0A8B7P7X1"/>
<dbReference type="KEGG" id="hazt:108678371"/>
<accession>A0A8B7P7X1</accession>
<sequence>MSGDKIESSIVSSSVQLSSAGVFDDVPNGECVSNCSENSPTVKLTTKRNNTDHPCELHSTSENKPFAISKRQKLMHELDCAETPSEPISDLILCASKRISMSGINATNLLHNPLCERNIRLENESNSCSKMNYENKNSRASDDNVTEKQVPKEHAMMNENGKSCINSNSIFVDNVNNNENDSSKLTDILKIQNDPTAPTVSLSSAISTLDSQLSQHSPASTTLHYIARLPDGCLKQTLDGLEDVSATPPHYPHHPTPLHVPSYSGDEDDDNYLDSSEDEDAGGEGLGNIDEEESCGEDDGSVVSTVGSTCSLRSVASEALAAICRNEQGQATNLDGSLLYSAAPSPQPLPAFSPSLFSYVPPAIRFCQHNEMCRPLPECVGKLLKWRHTPITPLIIRKTVANSGYKMTKRTLLWSGTWGKHMKSTCYKSVKSYQKVNHFPGTFQIGRKDKLWSNFLRLQNRFGKEEFGFIPKTFVLPAELSALKTAFDKEGVKKKWIVKPPASARGTGIQVVDKWSQLDQESQLVVQRYVSRPYLINNTKFDLRIYVAVTSFHPLRIYLYNDGLVRFASVEYRNESTSLSDRFMHLTNYSVNKSSSSYTHNAEAGECQGHRWTLWSLWAYLKPLGIDTGAIWSRIADMVIKTVMSGEHDIITRARKNLRSKYSSYELFGFDVLLDEKLRPWLLEVNISPSLHSAFSLDYKVKGPLMSSLLTMASFHVPDHRSLTPQMQHEVLSEYGLSERVSRLTLDHRLYTRLLTDAEQRKHTEINNMTRPQYLTAVLENLTPDDVRHLVLGEDELNRAGAFTCIFPTSETHQYFGFFEKPRYYNRLWDAWENAYGSCRQKGTNNILSLLLLLIKLPPSNTSNAISLVKF</sequence>
<name>A0A8B7P7X1_HYAAZ</name>
<dbReference type="PANTHER" id="PTHR12241">
    <property type="entry name" value="TUBULIN POLYGLUTAMYLASE"/>
    <property type="match status" value="1"/>
</dbReference>